<dbReference type="EMBL" id="BAAAUV010000001">
    <property type="protein sequence ID" value="GAA3192856.1"/>
    <property type="molecule type" value="Genomic_DNA"/>
</dbReference>
<feature type="signal peptide" evidence="1">
    <location>
        <begin position="1"/>
        <end position="20"/>
    </location>
</feature>
<dbReference type="CDD" id="cd08589">
    <property type="entry name" value="PI-PLCc_SaPLC1_like"/>
    <property type="match status" value="1"/>
</dbReference>
<dbReference type="InterPro" id="IPR032075">
    <property type="entry name" value="PI-PLC-C1"/>
</dbReference>
<name>A0ABP6PVM6_9ACTN</name>
<gene>
    <name evidence="2" type="ORF">GCM10010468_01830</name>
</gene>
<keyword evidence="3" id="KW-1185">Reference proteome</keyword>
<accession>A0ABP6PVM6</accession>
<reference evidence="3" key="1">
    <citation type="journal article" date="2019" name="Int. J. Syst. Evol. Microbiol.">
        <title>The Global Catalogue of Microorganisms (GCM) 10K type strain sequencing project: providing services to taxonomists for standard genome sequencing and annotation.</title>
        <authorList>
            <consortium name="The Broad Institute Genomics Platform"/>
            <consortium name="The Broad Institute Genome Sequencing Center for Infectious Disease"/>
            <person name="Wu L."/>
            <person name="Ma J."/>
        </authorList>
    </citation>
    <scope>NUCLEOTIDE SEQUENCE [LARGE SCALE GENOMIC DNA]</scope>
    <source>
        <strain evidence="3">JCM 9377</strain>
    </source>
</reference>
<proteinExistence type="predicted"/>
<organism evidence="2 3">
    <name type="scientific">Actinocorallia longicatena</name>
    <dbReference type="NCBI Taxonomy" id="111803"/>
    <lineage>
        <taxon>Bacteria</taxon>
        <taxon>Bacillati</taxon>
        <taxon>Actinomycetota</taxon>
        <taxon>Actinomycetes</taxon>
        <taxon>Streptosporangiales</taxon>
        <taxon>Thermomonosporaceae</taxon>
        <taxon>Actinocorallia</taxon>
    </lineage>
</organism>
<feature type="chain" id="PRO_5046732576" evidence="1">
    <location>
        <begin position="21"/>
        <end position="374"/>
    </location>
</feature>
<keyword evidence="1" id="KW-0732">Signal</keyword>
<dbReference type="PROSITE" id="PS51318">
    <property type="entry name" value="TAT"/>
    <property type="match status" value="1"/>
</dbReference>
<dbReference type="RefSeq" id="WP_344821175.1">
    <property type="nucleotide sequence ID" value="NZ_BAAAUV010000001.1"/>
</dbReference>
<dbReference type="Gene3D" id="3.20.20.190">
    <property type="entry name" value="Phosphatidylinositol (PI) phosphodiesterase"/>
    <property type="match status" value="1"/>
</dbReference>
<dbReference type="SUPFAM" id="SSF51695">
    <property type="entry name" value="PLC-like phosphodiesterases"/>
    <property type="match status" value="1"/>
</dbReference>
<evidence type="ECO:0000313" key="2">
    <source>
        <dbReference type="EMBL" id="GAA3192856.1"/>
    </source>
</evidence>
<protein>
    <submittedName>
        <fullName evidence="2">Phosphatidylinositol-specific phospholipase C1-like protein</fullName>
    </submittedName>
</protein>
<comment type="caution">
    <text evidence="2">The sequence shown here is derived from an EMBL/GenBank/DDBJ whole genome shotgun (WGS) entry which is preliminary data.</text>
</comment>
<sequence length="374" mass="40116">MAPHPSRRAVVAFTALAALAAAPALRSQADAPALRLNQIQVVGSHNSYHVELPPNEFGPVSVVGGSVTQGLQYSHPPLDQQFAGQHVRQIELDLYADPKGGQYARPPIRLITGQKPDYDPAMNEPGTKVLHIAGLDYHSTCVSLTACLRAVKKWSDANPSHIPIAILLEFKDTLDIPVKGIPPVPLTTWTRARLLDAEQEILSVFARGDILAPDDVRSPGKSLEQSVLTDGWPLLDSVRGKVMFLMDGNQTQRAAYLEGNPSLEGRLVFTAGTPGQDDAAFVQRNDPNSGIAALVEKGYLVRTRADADTVQARTGDTTMRDAALAGGAQWVSTDYPVPGLAARFATGYYTALPGFVTARCNPVSAPQSCRSVRP</sequence>
<evidence type="ECO:0000313" key="3">
    <source>
        <dbReference type="Proteomes" id="UP001501237"/>
    </source>
</evidence>
<dbReference type="Proteomes" id="UP001501237">
    <property type="component" value="Unassembled WGS sequence"/>
</dbReference>
<dbReference type="Pfam" id="PF16670">
    <property type="entry name" value="PI-PLC-C1"/>
    <property type="match status" value="1"/>
</dbReference>
<dbReference type="InterPro" id="IPR017946">
    <property type="entry name" value="PLC-like_Pdiesterase_TIM-brl"/>
</dbReference>
<dbReference type="InterPro" id="IPR006311">
    <property type="entry name" value="TAT_signal"/>
</dbReference>
<evidence type="ECO:0000256" key="1">
    <source>
        <dbReference type="SAM" id="SignalP"/>
    </source>
</evidence>